<accession>A0A5C1Q7J9</accession>
<feature type="domain" description="ABC transmembrane type-1" evidence="8">
    <location>
        <begin position="70"/>
        <end position="284"/>
    </location>
</feature>
<feature type="transmembrane region" description="Helical" evidence="7">
    <location>
        <begin position="203"/>
        <end position="225"/>
    </location>
</feature>
<evidence type="ECO:0000256" key="1">
    <source>
        <dbReference type="ARBA" id="ARBA00004651"/>
    </source>
</evidence>
<dbReference type="PANTHER" id="PTHR30193:SF37">
    <property type="entry name" value="INNER MEMBRANE ABC TRANSPORTER PERMEASE PROTEIN YCJO"/>
    <property type="match status" value="1"/>
</dbReference>
<dbReference type="OrthoDB" id="42781at2"/>
<evidence type="ECO:0000259" key="8">
    <source>
        <dbReference type="PROSITE" id="PS50928"/>
    </source>
</evidence>
<evidence type="ECO:0000256" key="3">
    <source>
        <dbReference type="ARBA" id="ARBA00022475"/>
    </source>
</evidence>
<dbReference type="KEGG" id="sper:EW093_04825"/>
<keyword evidence="5 7" id="KW-1133">Transmembrane helix</keyword>
<dbReference type="AlphaFoldDB" id="A0A5C1Q7J9"/>
<dbReference type="InterPro" id="IPR035906">
    <property type="entry name" value="MetI-like_sf"/>
</dbReference>
<evidence type="ECO:0000313" key="9">
    <source>
        <dbReference type="EMBL" id="QEN04053.1"/>
    </source>
</evidence>
<keyword evidence="10" id="KW-1185">Reference proteome</keyword>
<dbReference type="PROSITE" id="PS50928">
    <property type="entry name" value="ABC_TM1"/>
    <property type="match status" value="1"/>
</dbReference>
<gene>
    <name evidence="9" type="ORF">EW093_04825</name>
</gene>
<keyword evidence="3" id="KW-1003">Cell membrane</keyword>
<dbReference type="SUPFAM" id="SSF161098">
    <property type="entry name" value="MetI-like"/>
    <property type="match status" value="1"/>
</dbReference>
<comment type="subcellular location">
    <subcellularLocation>
        <location evidence="1 7">Cell membrane</location>
        <topology evidence="1 7">Multi-pass membrane protein</topology>
    </subcellularLocation>
</comment>
<dbReference type="Gene3D" id="1.10.3720.10">
    <property type="entry name" value="MetI-like"/>
    <property type="match status" value="1"/>
</dbReference>
<feature type="transmembrane region" description="Helical" evidence="7">
    <location>
        <begin position="74"/>
        <end position="95"/>
    </location>
</feature>
<sequence length="299" mass="33493">MNNILSNKKVILLFMLPATLIFLFVVIAPIFTSGYYSSLEWNGIGKGTFIGFSNFKELLFSGNKDFYKPIINSLWLALLSVGIQLPIAFFFARLLTTGVRGEGFFRTVYFIPVIVSTVVIGNMWMKIYNPQYGVLNEILRNIGLEHLTNQWLGNKDIALVAVFVPLLWQFVGYHILLFYAGIKTLPQELIEAAQIDGASPLKITFSIIIPYVLPIIEICVILAVIGSLKTFDLIYILTGGGPLHSTEVPTTIMFNTIFHRMSYGYGSSMAIFIIAECLILTVLVQGIFGKLTKKYYGEK</sequence>
<dbReference type="InterPro" id="IPR000515">
    <property type="entry name" value="MetI-like"/>
</dbReference>
<reference evidence="9 10" key="2">
    <citation type="submission" date="2019-09" db="EMBL/GenBank/DDBJ databases">
        <title>Complete Genome Sequence and Methylome Analysis of free living Spirochaetas.</title>
        <authorList>
            <person name="Leshcheva N."/>
            <person name="Mikheeva N."/>
        </authorList>
    </citation>
    <scope>NUCLEOTIDE SEQUENCE [LARGE SCALE GENOMIC DNA]</scope>
    <source>
        <strain evidence="9 10">P</strain>
    </source>
</reference>
<dbReference type="RefSeq" id="WP_149567310.1">
    <property type="nucleotide sequence ID" value="NZ_CP035807.1"/>
</dbReference>
<protein>
    <submittedName>
        <fullName evidence="9">Sugar ABC transporter permease</fullName>
    </submittedName>
</protein>
<dbReference type="PANTHER" id="PTHR30193">
    <property type="entry name" value="ABC TRANSPORTER PERMEASE PROTEIN"/>
    <property type="match status" value="1"/>
</dbReference>
<evidence type="ECO:0000256" key="5">
    <source>
        <dbReference type="ARBA" id="ARBA00022989"/>
    </source>
</evidence>
<feature type="transmembrane region" description="Helical" evidence="7">
    <location>
        <begin position="157"/>
        <end position="182"/>
    </location>
</feature>
<keyword evidence="4 7" id="KW-0812">Transmembrane</keyword>
<keyword evidence="6 7" id="KW-0472">Membrane</keyword>
<dbReference type="EMBL" id="CP035807">
    <property type="protein sequence ID" value="QEN04053.1"/>
    <property type="molecule type" value="Genomic_DNA"/>
</dbReference>
<dbReference type="GO" id="GO:0005886">
    <property type="term" value="C:plasma membrane"/>
    <property type="evidence" value="ECO:0007669"/>
    <property type="project" value="UniProtKB-SubCell"/>
</dbReference>
<dbReference type="Proteomes" id="UP000323824">
    <property type="component" value="Chromosome"/>
</dbReference>
<evidence type="ECO:0000313" key="10">
    <source>
        <dbReference type="Proteomes" id="UP000323824"/>
    </source>
</evidence>
<keyword evidence="2 7" id="KW-0813">Transport</keyword>
<feature type="transmembrane region" description="Helical" evidence="7">
    <location>
        <begin position="263"/>
        <end position="284"/>
    </location>
</feature>
<proteinExistence type="inferred from homology"/>
<dbReference type="Pfam" id="PF00528">
    <property type="entry name" value="BPD_transp_1"/>
    <property type="match status" value="1"/>
</dbReference>
<reference evidence="9 10" key="1">
    <citation type="submission" date="2019-02" db="EMBL/GenBank/DDBJ databases">
        <authorList>
            <person name="Fomenkov A."/>
            <person name="Dubinina G."/>
            <person name="Grabovich M."/>
            <person name="Vincze T."/>
            <person name="Roberts R.J."/>
        </authorList>
    </citation>
    <scope>NUCLEOTIDE SEQUENCE [LARGE SCALE GENOMIC DNA]</scope>
    <source>
        <strain evidence="9 10">P</strain>
    </source>
</reference>
<evidence type="ECO:0000256" key="4">
    <source>
        <dbReference type="ARBA" id="ARBA00022692"/>
    </source>
</evidence>
<organism evidence="9 10">
    <name type="scientific">Thiospirochaeta perfilievii</name>
    <dbReference type="NCBI Taxonomy" id="252967"/>
    <lineage>
        <taxon>Bacteria</taxon>
        <taxon>Pseudomonadati</taxon>
        <taxon>Spirochaetota</taxon>
        <taxon>Spirochaetia</taxon>
        <taxon>Spirochaetales</taxon>
        <taxon>Spirochaetaceae</taxon>
        <taxon>Thiospirochaeta</taxon>
    </lineage>
</organism>
<dbReference type="CDD" id="cd06261">
    <property type="entry name" value="TM_PBP2"/>
    <property type="match status" value="1"/>
</dbReference>
<comment type="similarity">
    <text evidence="7">Belongs to the binding-protein-dependent transport system permease family.</text>
</comment>
<name>A0A5C1Q7J9_9SPIO</name>
<dbReference type="GO" id="GO:0055085">
    <property type="term" value="P:transmembrane transport"/>
    <property type="evidence" value="ECO:0007669"/>
    <property type="project" value="InterPro"/>
</dbReference>
<evidence type="ECO:0000256" key="6">
    <source>
        <dbReference type="ARBA" id="ARBA00023136"/>
    </source>
</evidence>
<dbReference type="InterPro" id="IPR051393">
    <property type="entry name" value="ABC_transporter_permease"/>
</dbReference>
<feature type="transmembrane region" description="Helical" evidence="7">
    <location>
        <begin position="12"/>
        <end position="31"/>
    </location>
</feature>
<feature type="transmembrane region" description="Helical" evidence="7">
    <location>
        <begin position="107"/>
        <end position="125"/>
    </location>
</feature>
<evidence type="ECO:0000256" key="7">
    <source>
        <dbReference type="RuleBase" id="RU363032"/>
    </source>
</evidence>
<evidence type="ECO:0000256" key="2">
    <source>
        <dbReference type="ARBA" id="ARBA00022448"/>
    </source>
</evidence>